<proteinExistence type="predicted"/>
<dbReference type="Pfam" id="PF21089">
    <property type="entry name" value="PKS_DH_N"/>
    <property type="match status" value="1"/>
</dbReference>
<organism evidence="13 14">
    <name type="scientific">Streptomyces palmae</name>
    <dbReference type="NCBI Taxonomy" id="1701085"/>
    <lineage>
        <taxon>Bacteria</taxon>
        <taxon>Bacillati</taxon>
        <taxon>Actinomycetota</taxon>
        <taxon>Actinomycetes</taxon>
        <taxon>Kitasatosporales</taxon>
        <taxon>Streptomycetaceae</taxon>
        <taxon>Streptomyces</taxon>
    </lineage>
</organism>
<dbReference type="SMART" id="SM00826">
    <property type="entry name" value="PKS_DH"/>
    <property type="match status" value="1"/>
</dbReference>
<evidence type="ECO:0000256" key="9">
    <source>
        <dbReference type="PROSITE-ProRule" id="PRU01363"/>
    </source>
</evidence>
<dbReference type="SMART" id="SM00823">
    <property type="entry name" value="PKS_PP"/>
    <property type="match status" value="1"/>
</dbReference>
<dbReference type="RefSeq" id="WP_135341210.1">
    <property type="nucleotide sequence ID" value="NZ_SRID01000287.1"/>
</dbReference>
<dbReference type="InterPro" id="IPR036299">
    <property type="entry name" value="Polyketide_synth_docking_sf"/>
</dbReference>
<evidence type="ECO:0000313" key="14">
    <source>
        <dbReference type="Proteomes" id="UP000297948"/>
    </source>
</evidence>
<feature type="domain" description="Carrier" evidence="10">
    <location>
        <begin position="1740"/>
        <end position="1815"/>
    </location>
</feature>
<dbReference type="PROSITE" id="PS00012">
    <property type="entry name" value="PHOSPHOPANTETHEINE"/>
    <property type="match status" value="1"/>
</dbReference>
<dbReference type="SMART" id="SM00825">
    <property type="entry name" value="PKS_KS"/>
    <property type="match status" value="2"/>
</dbReference>
<dbReference type="PROSITE" id="PS52004">
    <property type="entry name" value="KS3_2"/>
    <property type="match status" value="2"/>
</dbReference>
<dbReference type="InterPro" id="IPR006162">
    <property type="entry name" value="Ppantetheine_attach_site"/>
</dbReference>
<dbReference type="SUPFAM" id="SSF51735">
    <property type="entry name" value="NAD(P)-binding Rossmann-fold domains"/>
    <property type="match status" value="2"/>
</dbReference>
<protein>
    <submittedName>
        <fullName evidence="13">SDR family NAD(P)-dependent oxidoreductase</fullName>
    </submittedName>
</protein>
<dbReference type="InterPro" id="IPR020806">
    <property type="entry name" value="PKS_PP-bd"/>
</dbReference>
<evidence type="ECO:0000313" key="13">
    <source>
        <dbReference type="EMBL" id="TGA96629.1"/>
    </source>
</evidence>
<dbReference type="PROSITE" id="PS52019">
    <property type="entry name" value="PKS_MFAS_DH"/>
    <property type="match status" value="1"/>
</dbReference>
<dbReference type="Pfam" id="PF08990">
    <property type="entry name" value="Docking"/>
    <property type="match status" value="1"/>
</dbReference>
<dbReference type="InterPro" id="IPR014031">
    <property type="entry name" value="Ketoacyl_synth_C"/>
</dbReference>
<dbReference type="InterPro" id="IPR049552">
    <property type="entry name" value="PKS_DH_N"/>
</dbReference>
<dbReference type="SUPFAM" id="SSF47336">
    <property type="entry name" value="ACP-like"/>
    <property type="match status" value="1"/>
</dbReference>
<dbReference type="SMART" id="SM00822">
    <property type="entry name" value="PKS_KR"/>
    <property type="match status" value="1"/>
</dbReference>
<keyword evidence="8" id="KW-0012">Acyltransferase</keyword>
<name>A0A4Z0GKV7_9ACTN</name>
<evidence type="ECO:0000256" key="5">
    <source>
        <dbReference type="ARBA" id="ARBA00022679"/>
    </source>
</evidence>
<dbReference type="InterPro" id="IPR049551">
    <property type="entry name" value="PKS_DH_C"/>
</dbReference>
<keyword evidence="6" id="KW-0045">Antibiotic biosynthesis</keyword>
<evidence type="ECO:0000256" key="7">
    <source>
        <dbReference type="ARBA" id="ARBA00023268"/>
    </source>
</evidence>
<dbReference type="Pfam" id="PF00698">
    <property type="entry name" value="Acyl_transf_1"/>
    <property type="match status" value="2"/>
</dbReference>
<dbReference type="InterPro" id="IPR018201">
    <property type="entry name" value="Ketoacyl_synth_AS"/>
</dbReference>
<dbReference type="SMART" id="SM00827">
    <property type="entry name" value="PKS_AT"/>
    <property type="match status" value="2"/>
</dbReference>
<evidence type="ECO:0000256" key="4">
    <source>
        <dbReference type="ARBA" id="ARBA00022553"/>
    </source>
</evidence>
<evidence type="ECO:0000256" key="8">
    <source>
        <dbReference type="ARBA" id="ARBA00023315"/>
    </source>
</evidence>
<evidence type="ECO:0000256" key="2">
    <source>
        <dbReference type="ARBA" id="ARBA00004792"/>
    </source>
</evidence>
<dbReference type="InterPro" id="IPR049900">
    <property type="entry name" value="PKS_mFAS_DH"/>
</dbReference>
<dbReference type="InterPro" id="IPR016035">
    <property type="entry name" value="Acyl_Trfase/lysoPLipase"/>
</dbReference>
<dbReference type="FunFam" id="3.40.47.10:FF:000019">
    <property type="entry name" value="Polyketide synthase type I"/>
    <property type="match status" value="2"/>
</dbReference>
<comment type="caution">
    <text evidence="13">The sequence shown here is derived from an EMBL/GenBank/DDBJ whole genome shotgun (WGS) entry which is preliminary data.</text>
</comment>
<accession>A0A4Z0GKV7</accession>
<dbReference type="PROSITE" id="PS00606">
    <property type="entry name" value="KS3_1"/>
    <property type="match status" value="2"/>
</dbReference>
<keyword evidence="5" id="KW-0808">Transferase</keyword>
<dbReference type="SUPFAM" id="SSF53901">
    <property type="entry name" value="Thiolase-like"/>
    <property type="match status" value="2"/>
</dbReference>
<dbReference type="Pfam" id="PF08659">
    <property type="entry name" value="KR"/>
    <property type="match status" value="1"/>
</dbReference>
<feature type="non-terminal residue" evidence="13">
    <location>
        <position position="2733"/>
    </location>
</feature>
<dbReference type="GO" id="GO:0006633">
    <property type="term" value="P:fatty acid biosynthetic process"/>
    <property type="evidence" value="ECO:0007669"/>
    <property type="project" value="InterPro"/>
</dbReference>
<dbReference type="InterPro" id="IPR014043">
    <property type="entry name" value="Acyl_transferase_dom"/>
</dbReference>
<dbReference type="Pfam" id="PF22953">
    <property type="entry name" value="SpnB_Rossmann"/>
    <property type="match status" value="1"/>
</dbReference>
<comment type="pathway">
    <text evidence="2">Antibiotic biosynthesis.</text>
</comment>
<dbReference type="SUPFAM" id="SSF52151">
    <property type="entry name" value="FabD/lysophospholipase-like"/>
    <property type="match status" value="2"/>
</dbReference>
<dbReference type="Pfam" id="PF16197">
    <property type="entry name" value="KAsynt_C_assoc"/>
    <property type="match status" value="2"/>
</dbReference>
<reference evidence="13 14" key="1">
    <citation type="submission" date="2019-03" db="EMBL/GenBank/DDBJ databases">
        <authorList>
            <person name="Gonzalez-Pimentel J.L."/>
        </authorList>
    </citation>
    <scope>NUCLEOTIDE SEQUENCE [LARGE SCALE GENOMIC DNA]</scope>
    <source>
        <strain evidence="13 14">JCM 31289</strain>
    </source>
</reference>
<dbReference type="EMBL" id="SRID01000287">
    <property type="protein sequence ID" value="TGA96629.1"/>
    <property type="molecule type" value="Genomic_DNA"/>
</dbReference>
<dbReference type="PANTHER" id="PTHR43775:SF51">
    <property type="entry name" value="INACTIVE PHENOLPHTHIOCEROL SYNTHESIS POLYKETIDE SYNTHASE TYPE I PKS1-RELATED"/>
    <property type="match status" value="1"/>
</dbReference>
<feature type="active site" description="Proton donor; for dehydratase activity" evidence="9">
    <location>
        <position position="1147"/>
    </location>
</feature>
<dbReference type="Pfam" id="PF14765">
    <property type="entry name" value="PS-DH"/>
    <property type="match status" value="1"/>
</dbReference>
<dbReference type="InterPro" id="IPR036736">
    <property type="entry name" value="ACP-like_sf"/>
</dbReference>
<keyword evidence="7" id="KW-0511">Multifunctional enzyme</keyword>
<dbReference type="InterPro" id="IPR001227">
    <property type="entry name" value="Ac_transferase_dom_sf"/>
</dbReference>
<dbReference type="InterPro" id="IPR042104">
    <property type="entry name" value="PKS_dehydratase_sf"/>
</dbReference>
<dbReference type="FunFam" id="1.10.1200.10:FF:000007">
    <property type="entry name" value="Probable polyketide synthase pks17"/>
    <property type="match status" value="1"/>
</dbReference>
<dbReference type="InterPro" id="IPR009081">
    <property type="entry name" value="PP-bd_ACP"/>
</dbReference>
<dbReference type="Proteomes" id="UP000297948">
    <property type="component" value="Unassembled WGS sequence"/>
</dbReference>
<feature type="domain" description="Ketosynthase family 3 (KS3)" evidence="11">
    <location>
        <begin position="1836"/>
        <end position="2262"/>
    </location>
</feature>
<dbReference type="InterPro" id="IPR032821">
    <property type="entry name" value="PKS_assoc"/>
</dbReference>
<dbReference type="InterPro" id="IPR055123">
    <property type="entry name" value="SpnB-like_Rossmann"/>
</dbReference>
<dbReference type="Pfam" id="PF00109">
    <property type="entry name" value="ketoacyl-synt"/>
    <property type="match status" value="2"/>
</dbReference>
<sequence>MSNEQKLVDYLKRVMADLRQTQRRLRDVEDKSREPIAIVAMSCRFPGGAQSPEALWELLAHGTDTIGTFPTDRGWDLDALYDEDPDRKGTSYVREGGFLHEAGEFDPGFFGISPREALAMDPQQRLLLETTWETFERAGIEPATLRGSKAGVFMGTNGQDYAVALRQAPEGVEGYLATSSAASVVSGRLSYTFGLEGPAVTVDTACSSSLVALHLAVQALRQGECSLALAGGVTVMTTPGLFVEFSRQRGLATDGRCKPFAAAADGTGWGEGAGVLLLERLSDARRNGHPILAVVRGSAVNQDGASSGLTVPNGISQQHVILQALANARLSAGEVDAVEAHGTGTTLGDPIEAQALLATYGQDRPEDQPLWLGSIKSNIGHTQAAAGVAGVIKMVLAMRHGVLPESLHVDEPSPHVDWSAGAVRLLTEATPWPDREAPRRAGVSAFGVSGTNAHVVLEQAPAAEAEEQTEENGPEQQPLNVDTTPAAAPEVLPWLLSAKTEAALRAQAERLLSFVGGRPEVSAADIGHSLVATRAAFEHRAVVLGADRAGLLENLAALAEGRDASGVVRGVAGAGERCVFVFPGQGSQWVGMGAALLDSSPVFAARVAECAAALSRFVDWSLVDVLRGVEGAASLERVDVVQPALWAVMVSLAEVWRSYGVEPAGVIGHSQGEIAAAAVAGALSLEDAAQVVALRSKALLALSGLGGMVSVSLPHEAVSERLERWGERLSVAAVNGASSVVVSGDVEALDELLAECEREEIRARRIPVDYASHSAHVERIEGELREVLAGITPRTSTVPFYSTVTAELIDTAVLDADYWYRNLRQTVRFDETVRALLADGHEIFIEASAHPVLTVGIEQTADDLDTPATAIGSLRRDEGGLDRFLTSLAEAYTAGAPVDWRKAFEGSGARPVELPTYAFQRQRYWVEPTETVGDVASAGLGAADHPLLGAVVSLADHDGLVLTGRLGLRTHPWLADHAVLGTVVVPGTALVELAVRAGDQVGCAQVEELTLEAPLVLPEQGAVQVQLVVEGPDPSGRRALTVYSRAEDAEDSAWTRHATGTLAAEAAAPGGPAGSADLGVWPPAGAQPVEIEGLYERLAGIGLRYGPVFQGLRAAWRRGEELYAEVALPDGARREAARFGVHPALLDAALHLAGLPGDESAGEAEPARLPFAWTGVSLYATGADMLRVRLLPNGAEGLSVLVADSTGAPVASVGSLVARPVDPGQLAGGRLPQESMFGLDWVGLSTPSAPVTDLQWTVPEHAWAVVGPDELGLGDALRTAGHPVSGYPDLAALADAETMPEMVFVPLRGTAPQCAGESAPGDTAAAVREAAHDALKLLHTWLAGERFSGSRLVIVTRGAVAANSDEDVDDLASAAVWGLVRSAQTEHPGRLLLADLDADPGSPTLLASAFAPRLEPSGQQADALAHDEPQLAVRAGGIHAPRLTRVRAEAEAAPVWGAEGTVLITGASGVLGGLVARHLVVEHGVRYLVLASRRGRGAPGMAELEAELVGLGAVVMVAACDAADREALSAVLAAVPVEYPLSGVVHAAGVLDDGVIESLTPERVDAVLRPKVDAAVNLHELTEGLGLSAFVLFSSAAATFGAAGQGNYAAANAFLDGLASYRRARGLAGLSLAWGFWAERSEMTGHLGNTEMTRMARGGVIPLTSEQGLALFDAAHAVDRSLLVPAKLDPAVLRRPTAPVPPLLRALVSAPTRRTAQSQTDSEASLRRRLAGLAEADQDRVLLDLVSSGVAAVLGYAATDTVDPARAFKELGFDSLTAVELRNRLNAATGLRLPATLVFDYPTPSALARHLRAELFEDSAPAAANGVRTASSSQDGGSIAIVGMSCRYPGGVRTPEDLWQLLIRGGDAMSGFPTDRGWDLENLHHPDPDHRGTAYADQGGFLYDAGEFDPAFFGISPREALAMDPQQRLLLETSWEAIERAGIDPDTLRGSQTGVFAGIMHHDYASGVHTAPEDVEGYIGNGTAGSVASGRVSYTFGLEGPAVTVDTACSSSLVALHLAAQALRQGECSLALAGGVTVMSTPGLFVEFSRQRGLSPDGRCKAFAEAADGTGFSEGAGVLLLERLDDAQRNGHPILAVVRGSAINQDGASNGLTAPNGPSQQRVIRQALAAAGVSAAEVDAVEAHGTGTTLGDPIEAQALLATYGQEHSTEQPLWLGSAKSNIGHTQAAAGVAGVIKMVLAMRHGVLPQTLHVDQPSSHVDWSMGAVELLTEQRSWPETGHPRRAGVSSFGASGTNAHVVLEQAPAEPAKMNEPVAEVPGSGAVLPWVVSARSEAGLRGQAARLLERVEADPGVSVADVAHSLVSTRSRFDQRAVVLAADAAGFAAGLAGLASGEPGAGVVQGVAGPSGKSAVLFSGQGSQRPGMGRELYATYPVFADAFDAVCARFDGVLGRSLREVVFAEAGIEDAELLNQTAFTQCGLFALEVALFRLVESWGVRPDFVGGHSIGELAAAHVAGVLSLDDACVLVSARGRLMQALPVGGAMVAVQAAEADVLPLLVGREAEVGIAAVNGPVSVVLSGAEDAVLEVAEKLAASGVKTKRLRVSHAFHSPLMEPMLAEFAAVAEGLSYVAPSIPVVSNLTGAVASAEDLCSPGYWVRHVREAVRFAAGVEALAGAGASVFLELGPDGVLSAMGQDSLPEAVFAPALRADRNEAQALSEALAQVFVRGASVDWVEVLRAAGVRGRRVELPTYAFQRERFWLESGVGVGDVVGAG</sequence>
<keyword evidence="4" id="KW-0597">Phosphoprotein</keyword>
<dbReference type="CDD" id="cd08956">
    <property type="entry name" value="KR_3_FAS_SDR_x"/>
    <property type="match status" value="1"/>
</dbReference>
<dbReference type="InterPro" id="IPR020841">
    <property type="entry name" value="PKS_Beta-ketoAc_synthase_dom"/>
</dbReference>
<feature type="domain" description="PKS/mFAS DH" evidence="12">
    <location>
        <begin position="945"/>
        <end position="1227"/>
    </location>
</feature>
<feature type="region of interest" description="C-terminal hotdog fold" evidence="9">
    <location>
        <begin position="1086"/>
        <end position="1227"/>
    </location>
</feature>
<dbReference type="InterPro" id="IPR020807">
    <property type="entry name" value="PKS_DH"/>
</dbReference>
<evidence type="ECO:0000256" key="3">
    <source>
        <dbReference type="ARBA" id="ARBA00022450"/>
    </source>
</evidence>
<evidence type="ECO:0000259" key="12">
    <source>
        <dbReference type="PROSITE" id="PS52019"/>
    </source>
</evidence>
<dbReference type="Gene3D" id="3.40.50.720">
    <property type="entry name" value="NAD(P)-binding Rossmann-like Domain"/>
    <property type="match status" value="1"/>
</dbReference>
<feature type="region of interest" description="N-terminal hotdog fold" evidence="9">
    <location>
        <begin position="945"/>
        <end position="1069"/>
    </location>
</feature>
<dbReference type="OrthoDB" id="9778690at2"/>
<dbReference type="Gene3D" id="3.30.70.3290">
    <property type="match status" value="2"/>
</dbReference>
<dbReference type="InterPro" id="IPR014030">
    <property type="entry name" value="Ketoacyl_synth_N"/>
</dbReference>
<dbReference type="InterPro" id="IPR016039">
    <property type="entry name" value="Thiolase-like"/>
</dbReference>
<dbReference type="Pfam" id="PF02801">
    <property type="entry name" value="Ketoacyl-synt_C"/>
    <property type="match status" value="2"/>
</dbReference>
<dbReference type="Gene3D" id="3.10.129.110">
    <property type="entry name" value="Polyketide synthase dehydratase"/>
    <property type="match status" value="1"/>
</dbReference>
<feature type="domain" description="Ketosynthase family 3 (KS3)" evidence="11">
    <location>
        <begin position="33"/>
        <end position="459"/>
    </location>
</feature>
<evidence type="ECO:0000256" key="6">
    <source>
        <dbReference type="ARBA" id="ARBA00023194"/>
    </source>
</evidence>
<dbReference type="Gene3D" id="1.10.1200.10">
    <property type="entry name" value="ACP-like"/>
    <property type="match status" value="1"/>
</dbReference>
<dbReference type="GO" id="GO:0004312">
    <property type="term" value="F:fatty acid synthase activity"/>
    <property type="evidence" value="ECO:0007669"/>
    <property type="project" value="TreeGrafter"/>
</dbReference>
<keyword evidence="14" id="KW-1185">Reference proteome</keyword>
<dbReference type="SMART" id="SM01294">
    <property type="entry name" value="PKS_PP_betabranch"/>
    <property type="match status" value="1"/>
</dbReference>
<dbReference type="Gene3D" id="3.40.47.10">
    <property type="match status" value="2"/>
</dbReference>
<dbReference type="InterPro" id="IPR016036">
    <property type="entry name" value="Malonyl_transacylase_ACP-bd"/>
</dbReference>
<dbReference type="Pfam" id="PF00550">
    <property type="entry name" value="PP-binding"/>
    <property type="match status" value="1"/>
</dbReference>
<evidence type="ECO:0000259" key="10">
    <source>
        <dbReference type="PROSITE" id="PS50075"/>
    </source>
</evidence>
<dbReference type="SUPFAM" id="SSF55048">
    <property type="entry name" value="Probable ACP-binding domain of malonyl-CoA ACP transacylase"/>
    <property type="match status" value="2"/>
</dbReference>
<comment type="cofactor">
    <cofactor evidence="1">
        <name>pantetheine 4'-phosphate</name>
        <dbReference type="ChEBI" id="CHEBI:47942"/>
    </cofactor>
</comment>
<gene>
    <name evidence="13" type="ORF">E4099_24050</name>
</gene>
<dbReference type="InterPro" id="IPR050091">
    <property type="entry name" value="PKS_NRPS_Biosynth_Enz"/>
</dbReference>
<dbReference type="GO" id="GO:0031177">
    <property type="term" value="F:phosphopantetheine binding"/>
    <property type="evidence" value="ECO:0007669"/>
    <property type="project" value="InterPro"/>
</dbReference>
<keyword evidence="3" id="KW-0596">Phosphopantetheine</keyword>
<dbReference type="InterPro" id="IPR057326">
    <property type="entry name" value="KR_dom"/>
</dbReference>
<dbReference type="PROSITE" id="PS50075">
    <property type="entry name" value="CARRIER"/>
    <property type="match status" value="1"/>
</dbReference>
<dbReference type="GO" id="GO:0004315">
    <property type="term" value="F:3-oxoacyl-[acyl-carrier-protein] synthase activity"/>
    <property type="evidence" value="ECO:0007669"/>
    <property type="project" value="InterPro"/>
</dbReference>
<evidence type="ECO:0000256" key="1">
    <source>
        <dbReference type="ARBA" id="ARBA00001957"/>
    </source>
</evidence>
<dbReference type="PANTHER" id="PTHR43775">
    <property type="entry name" value="FATTY ACID SYNTHASE"/>
    <property type="match status" value="1"/>
</dbReference>
<dbReference type="Gene3D" id="3.40.366.10">
    <property type="entry name" value="Malonyl-Coenzyme A Acyl Carrier Protein, domain 2"/>
    <property type="match status" value="2"/>
</dbReference>
<dbReference type="GO" id="GO:0033068">
    <property type="term" value="P:macrolide biosynthetic process"/>
    <property type="evidence" value="ECO:0007669"/>
    <property type="project" value="UniProtKB-ARBA"/>
</dbReference>
<dbReference type="FunFam" id="3.40.366.10:FF:000002">
    <property type="entry name" value="Probable polyketide synthase 2"/>
    <property type="match status" value="2"/>
</dbReference>
<evidence type="ECO:0000259" key="11">
    <source>
        <dbReference type="PROSITE" id="PS52004"/>
    </source>
</evidence>
<dbReference type="SUPFAM" id="SSF101173">
    <property type="entry name" value="Docking domain B of the erythromycin polyketide synthase (DEBS)"/>
    <property type="match status" value="1"/>
</dbReference>
<feature type="active site" description="Proton acceptor; for dehydratase activity" evidence="9">
    <location>
        <position position="977"/>
    </location>
</feature>
<dbReference type="InterPro" id="IPR013968">
    <property type="entry name" value="PKS_KR"/>
</dbReference>
<dbReference type="InterPro" id="IPR036291">
    <property type="entry name" value="NAD(P)-bd_dom_sf"/>
</dbReference>
<dbReference type="CDD" id="cd00833">
    <property type="entry name" value="PKS"/>
    <property type="match status" value="2"/>
</dbReference>
<dbReference type="InterPro" id="IPR015083">
    <property type="entry name" value="NorB/c/GfsB-D-like_docking"/>
</dbReference>